<proteinExistence type="predicted"/>
<reference evidence="2 3" key="1">
    <citation type="submission" date="2016-10" db="EMBL/GenBank/DDBJ databases">
        <title>Proteomics and genomics reveal pathogen-plant mechanisms compatible with a hemibiotrophic lifestyle of Diplodia corticola.</title>
        <authorList>
            <person name="Fernandes I."/>
            <person name="De Jonge R."/>
            <person name="Van De Peer Y."/>
            <person name="Devreese B."/>
            <person name="Alves A."/>
            <person name="Esteves A.C."/>
        </authorList>
    </citation>
    <scope>NUCLEOTIDE SEQUENCE [LARGE SCALE GENOMIC DNA]</scope>
    <source>
        <strain evidence="2 3">CBS 112549</strain>
    </source>
</reference>
<feature type="compositionally biased region" description="Polar residues" evidence="1">
    <location>
        <begin position="383"/>
        <end position="392"/>
    </location>
</feature>
<organism evidence="2 3">
    <name type="scientific">Diplodia corticola</name>
    <dbReference type="NCBI Taxonomy" id="236234"/>
    <lineage>
        <taxon>Eukaryota</taxon>
        <taxon>Fungi</taxon>
        <taxon>Dikarya</taxon>
        <taxon>Ascomycota</taxon>
        <taxon>Pezizomycotina</taxon>
        <taxon>Dothideomycetes</taxon>
        <taxon>Dothideomycetes incertae sedis</taxon>
        <taxon>Botryosphaeriales</taxon>
        <taxon>Botryosphaeriaceae</taxon>
        <taxon>Diplodia</taxon>
    </lineage>
</organism>
<sequence length="680" mass="73398">MAATTRKPENATLVLVRVDAVAPPSACSSSSPPALVGGATPALPLPRRAAAAAASTAAVPAVPATNAAAADTGHECKNNPFPPLSSPSSPQQPRPAPHTLHSFGARPKHLSRSQSSPTISTVAASSPPISNKMRGLQLFGVNRRATDVLAETGKKPAFAVVRRGRMASVEDLAPWQLVDGEERERRERSLERRTVVIKPDPADDSSPPYTREEARRIRHGKRRAEGCACCEEEEKPGTMIPVTVDGVHGSISQRVRAWVNRTSSTSSSVADDQKRRRNGVIEEGIVVDGPAAMTAARKGSLAGHDDDMNPPSPFGVIEWHERRRPSRDSAAVTSGSEADDDYDYEQQDTLSLDHPADITQCTGPAAVVVAEKKHDQQPAPLSPQASTPTTAKSAIRPLKRQSTLESIIQKVPFLHHHHHRRDNSEKSSTTAGSVHPPLVTQLHDNDSSSVPGTIDCSTKPSSACISEDAAADNSNNNKQRASYPLGLQKWFAQPHTRRAQRAAIDSPEEFFDLLWQKYPLLFANLAEVQSYVDCPGPSDKLERLADNSRPQLALNADDALDETEERSAEERRERVRALLHEVHEMWVNGALVDWAKHKGWRLDMDALEWELKKNGGGGNAAGGGGTKAQKKERKDSSQEQHTAEGSHGLKKMIDGVGRKVGGVFTRTRSGLTARVGMGGG</sequence>
<protein>
    <submittedName>
        <fullName evidence="2">Uncharacterized protein</fullName>
    </submittedName>
</protein>
<evidence type="ECO:0000313" key="3">
    <source>
        <dbReference type="Proteomes" id="UP000183809"/>
    </source>
</evidence>
<feature type="compositionally biased region" description="Basic and acidic residues" evidence="1">
    <location>
        <begin position="632"/>
        <end position="644"/>
    </location>
</feature>
<evidence type="ECO:0000256" key="1">
    <source>
        <dbReference type="SAM" id="MobiDB-lite"/>
    </source>
</evidence>
<feature type="region of interest" description="Disordered" evidence="1">
    <location>
        <begin position="66"/>
        <end position="132"/>
    </location>
</feature>
<feature type="compositionally biased region" description="Gly residues" evidence="1">
    <location>
        <begin position="615"/>
        <end position="626"/>
    </location>
</feature>
<feature type="region of interest" description="Disordered" evidence="1">
    <location>
        <begin position="615"/>
        <end position="652"/>
    </location>
</feature>
<dbReference type="GeneID" id="31015031"/>
<feature type="region of interest" description="Disordered" evidence="1">
    <location>
        <begin position="412"/>
        <end position="458"/>
    </location>
</feature>
<feature type="region of interest" description="Disordered" evidence="1">
    <location>
        <begin position="198"/>
        <end position="217"/>
    </location>
</feature>
<feature type="region of interest" description="Disordered" evidence="1">
    <location>
        <begin position="296"/>
        <end position="342"/>
    </location>
</feature>
<feature type="compositionally biased region" description="Polar residues" evidence="1">
    <location>
        <begin position="447"/>
        <end position="458"/>
    </location>
</feature>
<feature type="compositionally biased region" description="Polar residues" evidence="1">
    <location>
        <begin position="112"/>
        <end position="129"/>
    </location>
</feature>
<gene>
    <name evidence="2" type="ORF">BKCO1_3500026</name>
</gene>
<name>A0A1J9RJS8_9PEZI</name>
<feature type="region of interest" description="Disordered" evidence="1">
    <location>
        <begin position="542"/>
        <end position="568"/>
    </location>
</feature>
<evidence type="ECO:0000313" key="2">
    <source>
        <dbReference type="EMBL" id="OJD32827.1"/>
    </source>
</evidence>
<dbReference type="AlphaFoldDB" id="A0A1J9RJS8"/>
<dbReference type="EMBL" id="MNUE01000035">
    <property type="protein sequence ID" value="OJD32827.1"/>
    <property type="molecule type" value="Genomic_DNA"/>
</dbReference>
<dbReference type="OrthoDB" id="10509509at2759"/>
<keyword evidence="3" id="KW-1185">Reference proteome</keyword>
<comment type="caution">
    <text evidence="2">The sequence shown here is derived from an EMBL/GenBank/DDBJ whole genome shotgun (WGS) entry which is preliminary data.</text>
</comment>
<feature type="region of interest" description="Disordered" evidence="1">
    <location>
        <begin position="22"/>
        <end position="42"/>
    </location>
</feature>
<accession>A0A1J9RJS8</accession>
<feature type="compositionally biased region" description="Pro residues" evidence="1">
    <location>
        <begin position="80"/>
        <end position="96"/>
    </location>
</feature>
<dbReference type="RefSeq" id="XP_020129087.1">
    <property type="nucleotide sequence ID" value="XM_020274770.1"/>
</dbReference>
<feature type="region of interest" description="Disordered" evidence="1">
    <location>
        <begin position="371"/>
        <end position="398"/>
    </location>
</feature>
<dbReference type="Proteomes" id="UP000183809">
    <property type="component" value="Unassembled WGS sequence"/>
</dbReference>